<proteinExistence type="predicted"/>
<sequence>MNATATNSGYLIDAAPTGTDMERTKRRRRQVSYNWMSNLLIIIILSLINHIDGFSLQTITTSSGVGTAVLRLGNSLDGLYDKSSLIKCPFFRRRAADAIDNTAMLFHFFLIRHKSLPWISDLLADPDYSPELFSCPGCKPYGRHIKRLADGTAEKTRHLTLGEVEGRIQYDWVGAGVTDRRGYYITGKLDSTIYTDDCLFKSPDPDMPVRGLRKYLSAAAQLFDQRQSCAELLSITSTEGGGEMGYGIVEVTWRLSGIINLPWHPTVEPWTGSTRYHLDSDGLIYMHEEQWDISVWRAFICTLYPEAREWIIWKSDN</sequence>
<dbReference type="PANTHER" id="PTHR34123:SF3">
    <property type="entry name" value="SNOAL-LIKE DOMAIN-CONTAINING PROTEIN"/>
    <property type="match status" value="1"/>
</dbReference>
<evidence type="ECO:0000313" key="2">
    <source>
        <dbReference type="EMBL" id="KAK1739406.1"/>
    </source>
</evidence>
<evidence type="ECO:0000256" key="1">
    <source>
        <dbReference type="SAM" id="Phobius"/>
    </source>
</evidence>
<keyword evidence="1" id="KW-0472">Membrane</keyword>
<evidence type="ECO:0000313" key="3">
    <source>
        <dbReference type="Proteomes" id="UP001224775"/>
    </source>
</evidence>
<dbReference type="EMBL" id="JATAAI010000018">
    <property type="protein sequence ID" value="KAK1739406.1"/>
    <property type="molecule type" value="Genomic_DNA"/>
</dbReference>
<dbReference type="InterPro" id="IPR018790">
    <property type="entry name" value="DUF2358"/>
</dbReference>
<keyword evidence="1" id="KW-1133">Transmembrane helix</keyword>
<name>A0AAD9D9R1_9STRA</name>
<feature type="transmembrane region" description="Helical" evidence="1">
    <location>
        <begin position="31"/>
        <end position="51"/>
    </location>
</feature>
<comment type="caution">
    <text evidence="2">The sequence shown here is derived from an EMBL/GenBank/DDBJ whole genome shotgun (WGS) entry which is preliminary data.</text>
</comment>
<dbReference type="SUPFAM" id="SSF54427">
    <property type="entry name" value="NTF2-like"/>
    <property type="match status" value="1"/>
</dbReference>
<reference evidence="2" key="1">
    <citation type="submission" date="2023-06" db="EMBL/GenBank/DDBJ databases">
        <title>Survivors Of The Sea: Transcriptome response of Skeletonema marinoi to long-term dormancy.</title>
        <authorList>
            <person name="Pinder M.I.M."/>
            <person name="Kourtchenko O."/>
            <person name="Robertson E.K."/>
            <person name="Larsson T."/>
            <person name="Maumus F."/>
            <person name="Osuna-Cruz C.M."/>
            <person name="Vancaester E."/>
            <person name="Stenow R."/>
            <person name="Vandepoele K."/>
            <person name="Ploug H."/>
            <person name="Bruchert V."/>
            <person name="Godhe A."/>
            <person name="Topel M."/>
        </authorList>
    </citation>
    <scope>NUCLEOTIDE SEQUENCE</scope>
    <source>
        <strain evidence="2">R05AC</strain>
    </source>
</reference>
<dbReference type="Proteomes" id="UP001224775">
    <property type="component" value="Unassembled WGS sequence"/>
</dbReference>
<keyword evidence="3" id="KW-1185">Reference proteome</keyword>
<protein>
    <submittedName>
        <fullName evidence="2">DUF2358 domain-containing protein</fullName>
    </submittedName>
</protein>
<gene>
    <name evidence="2" type="ORF">QTG54_009949</name>
</gene>
<accession>A0AAD9D9R1</accession>
<keyword evidence="1" id="KW-0812">Transmembrane</keyword>
<dbReference type="AlphaFoldDB" id="A0AAD9D9R1"/>
<organism evidence="2 3">
    <name type="scientific">Skeletonema marinoi</name>
    <dbReference type="NCBI Taxonomy" id="267567"/>
    <lineage>
        <taxon>Eukaryota</taxon>
        <taxon>Sar</taxon>
        <taxon>Stramenopiles</taxon>
        <taxon>Ochrophyta</taxon>
        <taxon>Bacillariophyta</taxon>
        <taxon>Coscinodiscophyceae</taxon>
        <taxon>Thalassiosirophycidae</taxon>
        <taxon>Thalassiosirales</taxon>
        <taxon>Skeletonemataceae</taxon>
        <taxon>Skeletonema</taxon>
        <taxon>Skeletonema marinoi-dohrnii complex</taxon>
    </lineage>
</organism>
<dbReference type="PANTHER" id="PTHR34123">
    <property type="entry name" value="OS04G0578200 PROTEIN"/>
    <property type="match status" value="1"/>
</dbReference>
<dbReference type="InterPro" id="IPR032710">
    <property type="entry name" value="NTF2-like_dom_sf"/>
</dbReference>
<dbReference type="Pfam" id="PF10184">
    <property type="entry name" value="DUF2358"/>
    <property type="match status" value="1"/>
</dbReference>